<dbReference type="GO" id="GO:0106300">
    <property type="term" value="P:protein-DNA covalent cross-linking repair"/>
    <property type="evidence" value="ECO:0007669"/>
    <property type="project" value="InterPro"/>
</dbReference>
<feature type="region of interest" description="Disordered" evidence="9">
    <location>
        <begin position="210"/>
        <end position="244"/>
    </location>
</feature>
<evidence type="ECO:0000256" key="8">
    <source>
        <dbReference type="RuleBase" id="RU364100"/>
    </source>
</evidence>
<accession>A7HR57</accession>
<organism evidence="10 11">
    <name type="scientific">Parvibaculum lavamentivorans (strain DS-1 / DSM 13023 / NCIMB 13966)</name>
    <dbReference type="NCBI Taxonomy" id="402881"/>
    <lineage>
        <taxon>Bacteria</taxon>
        <taxon>Pseudomonadati</taxon>
        <taxon>Pseudomonadota</taxon>
        <taxon>Alphaproteobacteria</taxon>
        <taxon>Hyphomicrobiales</taxon>
        <taxon>Parvibaculaceae</taxon>
        <taxon>Parvibaculum</taxon>
    </lineage>
</organism>
<keyword evidence="4 8" id="KW-0378">Hydrolase</keyword>
<dbReference type="EMBL" id="CP000774">
    <property type="protein sequence ID" value="ABS62390.1"/>
    <property type="molecule type" value="Genomic_DNA"/>
</dbReference>
<dbReference type="Pfam" id="PF02586">
    <property type="entry name" value="SRAP"/>
    <property type="match status" value="1"/>
</dbReference>
<keyword evidence="5" id="KW-0190">Covalent protein-DNA linkage</keyword>
<dbReference type="AlphaFoldDB" id="A7HR57"/>
<dbReference type="Proteomes" id="UP000006377">
    <property type="component" value="Chromosome"/>
</dbReference>
<evidence type="ECO:0000256" key="3">
    <source>
        <dbReference type="ARBA" id="ARBA00022763"/>
    </source>
</evidence>
<proteinExistence type="inferred from homology"/>
<dbReference type="OrthoDB" id="9782620at2"/>
<comment type="similarity">
    <text evidence="1 8">Belongs to the SOS response-associated peptidase family.</text>
</comment>
<dbReference type="STRING" id="402881.Plav_0767"/>
<keyword evidence="11" id="KW-1185">Reference proteome</keyword>
<dbReference type="GO" id="GO:0006508">
    <property type="term" value="P:proteolysis"/>
    <property type="evidence" value="ECO:0007669"/>
    <property type="project" value="UniProtKB-KW"/>
</dbReference>
<protein>
    <recommendedName>
        <fullName evidence="8">Abasic site processing protein</fullName>
        <ecNumber evidence="8">3.4.-.-</ecNumber>
    </recommendedName>
</protein>
<dbReference type="PANTHER" id="PTHR13604">
    <property type="entry name" value="DC12-RELATED"/>
    <property type="match status" value="1"/>
</dbReference>
<evidence type="ECO:0000256" key="6">
    <source>
        <dbReference type="ARBA" id="ARBA00023125"/>
    </source>
</evidence>
<name>A7HR57_PARL1</name>
<evidence type="ECO:0000256" key="5">
    <source>
        <dbReference type="ARBA" id="ARBA00023124"/>
    </source>
</evidence>
<gene>
    <name evidence="10" type="ordered locus">Plav_0767</name>
</gene>
<keyword evidence="2 8" id="KW-0645">Protease</keyword>
<dbReference type="Gene3D" id="3.90.1680.10">
    <property type="entry name" value="SOS response associated peptidase-like"/>
    <property type="match status" value="1"/>
</dbReference>
<evidence type="ECO:0000313" key="10">
    <source>
        <dbReference type="EMBL" id="ABS62390.1"/>
    </source>
</evidence>
<evidence type="ECO:0000256" key="1">
    <source>
        <dbReference type="ARBA" id="ARBA00008136"/>
    </source>
</evidence>
<evidence type="ECO:0000256" key="9">
    <source>
        <dbReference type="SAM" id="MobiDB-lite"/>
    </source>
</evidence>
<keyword evidence="3" id="KW-0227">DNA damage</keyword>
<dbReference type="GO" id="GO:0003697">
    <property type="term" value="F:single-stranded DNA binding"/>
    <property type="evidence" value="ECO:0007669"/>
    <property type="project" value="InterPro"/>
</dbReference>
<dbReference type="InterPro" id="IPR003738">
    <property type="entry name" value="SRAP"/>
</dbReference>
<dbReference type="PANTHER" id="PTHR13604:SF0">
    <property type="entry name" value="ABASIC SITE PROCESSING PROTEIN HMCES"/>
    <property type="match status" value="1"/>
</dbReference>
<dbReference type="EC" id="3.4.-.-" evidence="8"/>
<keyword evidence="7" id="KW-0456">Lyase</keyword>
<dbReference type="eggNOG" id="COG2135">
    <property type="taxonomic scope" value="Bacteria"/>
</dbReference>
<dbReference type="KEGG" id="pla:Plav_0767"/>
<dbReference type="RefSeq" id="WP_012109640.1">
    <property type="nucleotide sequence ID" value="NC_009719.1"/>
</dbReference>
<reference evidence="10 11" key="1">
    <citation type="journal article" date="2011" name="Stand. Genomic Sci.">
        <title>Complete genome sequence of Parvibaculum lavamentivorans type strain (DS-1(T)).</title>
        <authorList>
            <person name="Schleheck D."/>
            <person name="Weiss M."/>
            <person name="Pitluck S."/>
            <person name="Bruce D."/>
            <person name="Land M.L."/>
            <person name="Han S."/>
            <person name="Saunders E."/>
            <person name="Tapia R."/>
            <person name="Detter C."/>
            <person name="Brettin T."/>
            <person name="Han J."/>
            <person name="Woyke T."/>
            <person name="Goodwin L."/>
            <person name="Pennacchio L."/>
            <person name="Nolan M."/>
            <person name="Cook A.M."/>
            <person name="Kjelleberg S."/>
            <person name="Thomas T."/>
        </authorList>
    </citation>
    <scope>NUCLEOTIDE SEQUENCE [LARGE SCALE GENOMIC DNA]</scope>
    <source>
        <strain evidence="11">DS-1 / DSM 13023 / NCIMB 13966</strain>
    </source>
</reference>
<evidence type="ECO:0000313" key="11">
    <source>
        <dbReference type="Proteomes" id="UP000006377"/>
    </source>
</evidence>
<dbReference type="GO" id="GO:0016829">
    <property type="term" value="F:lyase activity"/>
    <property type="evidence" value="ECO:0007669"/>
    <property type="project" value="UniProtKB-KW"/>
</dbReference>
<keyword evidence="6" id="KW-0238">DNA-binding</keyword>
<dbReference type="InterPro" id="IPR036590">
    <property type="entry name" value="SRAP-like"/>
</dbReference>
<dbReference type="GO" id="GO:0008233">
    <property type="term" value="F:peptidase activity"/>
    <property type="evidence" value="ECO:0007669"/>
    <property type="project" value="UniProtKB-KW"/>
</dbReference>
<dbReference type="SUPFAM" id="SSF143081">
    <property type="entry name" value="BB1717-like"/>
    <property type="match status" value="1"/>
</dbReference>
<evidence type="ECO:0000256" key="4">
    <source>
        <dbReference type="ARBA" id="ARBA00022801"/>
    </source>
</evidence>
<evidence type="ECO:0000256" key="2">
    <source>
        <dbReference type="ARBA" id="ARBA00022670"/>
    </source>
</evidence>
<evidence type="ECO:0000256" key="7">
    <source>
        <dbReference type="ARBA" id="ARBA00023239"/>
    </source>
</evidence>
<dbReference type="HOGENOM" id="CLU_035990_6_2_5"/>
<sequence length="244" mass="27477">MCGRFTITSPPEAMRGLFGYVDQPNFPPRYNIAPTQPVPIVLFEGGRRRFLLVRWGLVPSWAKEMPQSLLINARAETIAEKPSFRGAFRHHRALMPADGFYEWKTVGKGTKQPFLIRRRDGKPFAMAAIWDTWMPSGGSELDSCAVVTTEANETLAPIHHRMPVILDEKDWPRWLDPAATEKELLALLRPAPDDLLEAIPVSTRINRVANDDASLQTPELVAPESEKPARKKAPEPDTRQMGLF</sequence>
<feature type="compositionally biased region" description="Basic and acidic residues" evidence="9">
    <location>
        <begin position="224"/>
        <end position="238"/>
    </location>
</feature>